<dbReference type="HOGENOM" id="CLU_043570_2_1_1"/>
<organism evidence="2 3">
    <name type="scientific">Pisolithus microcarpus 441</name>
    <dbReference type="NCBI Taxonomy" id="765257"/>
    <lineage>
        <taxon>Eukaryota</taxon>
        <taxon>Fungi</taxon>
        <taxon>Dikarya</taxon>
        <taxon>Basidiomycota</taxon>
        <taxon>Agaricomycotina</taxon>
        <taxon>Agaricomycetes</taxon>
        <taxon>Agaricomycetidae</taxon>
        <taxon>Boletales</taxon>
        <taxon>Sclerodermatineae</taxon>
        <taxon>Pisolithaceae</taxon>
        <taxon>Pisolithus</taxon>
    </lineage>
</organism>
<proteinExistence type="predicted"/>
<protein>
    <submittedName>
        <fullName evidence="2">Uncharacterized protein</fullName>
    </submittedName>
</protein>
<dbReference type="EMBL" id="KN833714">
    <property type="protein sequence ID" value="KIK24675.1"/>
    <property type="molecule type" value="Genomic_DNA"/>
</dbReference>
<dbReference type="Proteomes" id="UP000054018">
    <property type="component" value="Unassembled WGS sequence"/>
</dbReference>
<reference evidence="3" key="2">
    <citation type="submission" date="2015-01" db="EMBL/GenBank/DDBJ databases">
        <title>Evolutionary Origins and Diversification of the Mycorrhizal Mutualists.</title>
        <authorList>
            <consortium name="DOE Joint Genome Institute"/>
            <consortium name="Mycorrhizal Genomics Consortium"/>
            <person name="Kohler A."/>
            <person name="Kuo A."/>
            <person name="Nagy L.G."/>
            <person name="Floudas D."/>
            <person name="Copeland A."/>
            <person name="Barry K.W."/>
            <person name="Cichocki N."/>
            <person name="Veneault-Fourrey C."/>
            <person name="LaButti K."/>
            <person name="Lindquist E.A."/>
            <person name="Lipzen A."/>
            <person name="Lundell T."/>
            <person name="Morin E."/>
            <person name="Murat C."/>
            <person name="Riley R."/>
            <person name="Ohm R."/>
            <person name="Sun H."/>
            <person name="Tunlid A."/>
            <person name="Henrissat B."/>
            <person name="Grigoriev I.V."/>
            <person name="Hibbett D.S."/>
            <person name="Martin F."/>
        </authorList>
    </citation>
    <scope>NUCLEOTIDE SEQUENCE [LARGE SCALE GENOMIC DNA]</scope>
    <source>
        <strain evidence="3">441</strain>
    </source>
</reference>
<accession>A0A0C9YI03</accession>
<dbReference type="AlphaFoldDB" id="A0A0C9YI03"/>
<name>A0A0C9YI03_9AGAM</name>
<evidence type="ECO:0000256" key="1">
    <source>
        <dbReference type="SAM" id="MobiDB-lite"/>
    </source>
</evidence>
<sequence length="179" mass="19109">MTIHIQPRLVNWLVTLQGTSASASAAAPPNLKLPPTTPSLSQPPPPLFLPSSPMNMPIPSTSQTEVEPQDDPSTFAASLSSLLDEAPSSEFEADRSGDDSDLETPRVSVEGEDDVGDHPQGSVSAWWTLFGRPQHALAQYDARLAGIKGTVEWAGLILAELHVGLGQLSIVLQRAKRDI</sequence>
<gene>
    <name evidence="2" type="ORF">PISMIDRAFT_10101</name>
</gene>
<feature type="compositionally biased region" description="Polar residues" evidence="1">
    <location>
        <begin position="58"/>
        <end position="81"/>
    </location>
</feature>
<evidence type="ECO:0000313" key="3">
    <source>
        <dbReference type="Proteomes" id="UP000054018"/>
    </source>
</evidence>
<feature type="compositionally biased region" description="Pro residues" evidence="1">
    <location>
        <begin position="31"/>
        <end position="48"/>
    </location>
</feature>
<feature type="region of interest" description="Disordered" evidence="1">
    <location>
        <begin position="24"/>
        <end position="120"/>
    </location>
</feature>
<evidence type="ECO:0000313" key="2">
    <source>
        <dbReference type="EMBL" id="KIK24675.1"/>
    </source>
</evidence>
<reference evidence="2 3" key="1">
    <citation type="submission" date="2014-04" db="EMBL/GenBank/DDBJ databases">
        <authorList>
            <consortium name="DOE Joint Genome Institute"/>
            <person name="Kuo A."/>
            <person name="Kohler A."/>
            <person name="Costa M.D."/>
            <person name="Nagy L.G."/>
            <person name="Floudas D."/>
            <person name="Copeland A."/>
            <person name="Barry K.W."/>
            <person name="Cichocki N."/>
            <person name="Veneault-Fourrey C."/>
            <person name="LaButti K."/>
            <person name="Lindquist E.A."/>
            <person name="Lipzen A."/>
            <person name="Lundell T."/>
            <person name="Morin E."/>
            <person name="Murat C."/>
            <person name="Sun H."/>
            <person name="Tunlid A."/>
            <person name="Henrissat B."/>
            <person name="Grigoriev I.V."/>
            <person name="Hibbett D.S."/>
            <person name="Martin F."/>
            <person name="Nordberg H.P."/>
            <person name="Cantor M.N."/>
            <person name="Hua S.X."/>
        </authorList>
    </citation>
    <scope>NUCLEOTIDE SEQUENCE [LARGE SCALE GENOMIC DNA]</scope>
    <source>
        <strain evidence="2 3">441</strain>
    </source>
</reference>
<keyword evidence="3" id="KW-1185">Reference proteome</keyword>